<feature type="transmembrane region" description="Helical" evidence="1">
    <location>
        <begin position="248"/>
        <end position="269"/>
    </location>
</feature>
<feature type="transmembrane region" description="Helical" evidence="1">
    <location>
        <begin position="184"/>
        <end position="203"/>
    </location>
</feature>
<reference evidence="3" key="1">
    <citation type="submission" date="2022-07" db="EMBL/GenBank/DDBJ databases">
        <title>Taxonomy of Novel Oxalotrophic and Methylotrophic Bacteria.</title>
        <authorList>
            <person name="Sahin N."/>
            <person name="Tani A."/>
        </authorList>
    </citation>
    <scope>NUCLEOTIDE SEQUENCE</scope>
    <source>
        <strain evidence="3">AM327</strain>
    </source>
</reference>
<feature type="transmembrane region" description="Helical" evidence="1">
    <location>
        <begin position="223"/>
        <end position="242"/>
    </location>
</feature>
<dbReference type="AlphaFoldDB" id="A0A9W6B8J8"/>
<dbReference type="InterPro" id="IPR002656">
    <property type="entry name" value="Acyl_transf_3_dom"/>
</dbReference>
<sequence length="293" mass="35648">MIWTFLLVAPQIYFERKLQGVNFNYLEFYQTFLKFKWYPEGNFHWLHLWFIPYLFFYNILSIPLSSYLSKKNIRNRLELFFNKDYSIIPIIFLAIVPYTFLATRFETTHDLINDWARHSFFIFFVFIGVLMYKFPIILEQIERKRRLYLRTAFLLILFINIIRWNGWEPFDLWDNWITKPQTYIFIALINLNAWAWVLTSLGYGKKYLNKKSDLLTYCNQAVYPFYILHQTIIVVIGFYVVQTPDNTAFKYVFLLLVCFSICVLIYHLFIRPNNTMRFLFGMKKTKKTGYNKV</sequence>
<feature type="transmembrane region" description="Helical" evidence="1">
    <location>
        <begin position="85"/>
        <end position="103"/>
    </location>
</feature>
<keyword evidence="4" id="KW-1185">Reference proteome</keyword>
<dbReference type="InterPro" id="IPR050623">
    <property type="entry name" value="Glucan_succinyl_AcylTrfase"/>
</dbReference>
<dbReference type="GO" id="GO:0016747">
    <property type="term" value="F:acyltransferase activity, transferring groups other than amino-acyl groups"/>
    <property type="evidence" value="ECO:0007669"/>
    <property type="project" value="InterPro"/>
</dbReference>
<proteinExistence type="predicted"/>
<dbReference type="Pfam" id="PF01757">
    <property type="entry name" value="Acyl_transf_3"/>
    <property type="match status" value="1"/>
</dbReference>
<dbReference type="Proteomes" id="UP001143545">
    <property type="component" value="Unassembled WGS sequence"/>
</dbReference>
<evidence type="ECO:0000259" key="2">
    <source>
        <dbReference type="Pfam" id="PF01757"/>
    </source>
</evidence>
<evidence type="ECO:0000256" key="1">
    <source>
        <dbReference type="SAM" id="Phobius"/>
    </source>
</evidence>
<gene>
    <name evidence="3" type="ORF">NBRC110019_30280</name>
</gene>
<name>A0A9W6B8J8_9FLAO</name>
<keyword evidence="1" id="KW-0472">Membrane</keyword>
<dbReference type="PANTHER" id="PTHR36927:SF3">
    <property type="entry name" value="GLUCANS BIOSYNTHESIS PROTEIN C"/>
    <property type="match status" value="1"/>
</dbReference>
<keyword evidence="1" id="KW-0812">Transmembrane</keyword>
<feature type="domain" description="Acyltransferase 3" evidence="2">
    <location>
        <begin position="2"/>
        <end position="267"/>
    </location>
</feature>
<dbReference type="PANTHER" id="PTHR36927">
    <property type="entry name" value="BLR4337 PROTEIN"/>
    <property type="match status" value="1"/>
</dbReference>
<protein>
    <recommendedName>
        <fullName evidence="2">Acyltransferase 3 domain-containing protein</fullName>
    </recommendedName>
</protein>
<feature type="transmembrane region" description="Helical" evidence="1">
    <location>
        <begin position="43"/>
        <end position="64"/>
    </location>
</feature>
<keyword evidence="1" id="KW-1133">Transmembrane helix</keyword>
<dbReference type="EMBL" id="BRVP01000029">
    <property type="protein sequence ID" value="GLB53987.1"/>
    <property type="molecule type" value="Genomic_DNA"/>
</dbReference>
<feature type="transmembrane region" description="Helical" evidence="1">
    <location>
        <begin position="115"/>
        <end position="135"/>
    </location>
</feature>
<evidence type="ECO:0000313" key="4">
    <source>
        <dbReference type="Proteomes" id="UP001143545"/>
    </source>
</evidence>
<organism evidence="3 4">
    <name type="scientific">Neptunitalea chrysea</name>
    <dbReference type="NCBI Taxonomy" id="1647581"/>
    <lineage>
        <taxon>Bacteria</taxon>
        <taxon>Pseudomonadati</taxon>
        <taxon>Bacteroidota</taxon>
        <taxon>Flavobacteriia</taxon>
        <taxon>Flavobacteriales</taxon>
        <taxon>Flavobacteriaceae</taxon>
        <taxon>Neptunitalea</taxon>
    </lineage>
</organism>
<accession>A0A9W6B8J8</accession>
<feature type="transmembrane region" description="Helical" evidence="1">
    <location>
        <begin position="147"/>
        <end position="164"/>
    </location>
</feature>
<comment type="caution">
    <text evidence="3">The sequence shown here is derived from an EMBL/GenBank/DDBJ whole genome shotgun (WGS) entry which is preliminary data.</text>
</comment>
<evidence type="ECO:0000313" key="3">
    <source>
        <dbReference type="EMBL" id="GLB53987.1"/>
    </source>
</evidence>